<name>A0A0F9V962_9ZZZZ</name>
<sequence>MPITDEQLNSLSIAELEERESQLLGVSGVNDLSPAGLDMREQQLLDRLDEIGTESPPQEPSIPTGLRPQDEFDRDKGVSDMYLSWGLANNVPFHDIYMDYEKFKGDNTIWGGYIPENREANKIGFVETIKNTRPLELLPFVGPIFKIERITEVFDSAWRLNQPDGTMVDDERTGRAVPVGTPLALGGSLIYDKVAVEKFRKKDMEIVEEWIQELNERQERGISVGGRIAEGVVELPAFMIEFLLTGPIFRTGSAVTKRVATKILGRFADHGVGKFATRVAAAGFGTLARTAVNIPRVMEGAVSQMAEGIQITDDGAIVFADADRPFTALGRSFVDLYIENLTEISGKAIGTGTSKVVKFTGGKLAKQFPVLTKYAQELAQKWITSGKAKGLTRTMGDFLKASASKVGYDGILQEMGEEQLGRIIRSATGLQDFNKILPSMEDLLVEAGIFSVPGVTSLAANKIFRIDGPRPKIERDLGKVSDVEFEAALEEPLVPAEPTLKQVEADPVSQRTADTKSKAIDGVQKSSTVEPTSTVDAIRRNVLRVKDAVLHWGSVGKKIAREFDEISFRTATNVGTTTQNIKSSLKGLNGKDKVIVAQLIDGAIDRTAIPDRLIKRAESIKEQLDIMQNEAIDVGLRKGELTGRAFPQVANKKGIKFLEEAETQGLKSQRVFAWAQEQVSRGRFKNVDAAVAALQEYRRKRLRNTEAYLEGERTIFLDNDMREWNPDKVLPGVIEGGWEAIEGARQWGVTKDGNFKSIKTTIERLREEVGPDQANILEDYIKAQYGQSRASLVARKWSKRARAIQFIEKLPLSMLTITRNMLDRYTKSSQGTIGTNIRATIKFPPFLNKWMKTSRKIQDEMIRRGAVMGHGQLSESIGQGGTVIQIVGKPFIASERGNQTYIALVKQMQLEADIRILHRMGGESGTVGKVYNRLLTIIGKSQSATRNRVLQDISNEKLVDKFTETGEISDEIMSEVLHRTVVDSAFPLTLASKRMWWGNRPFVQVAAQFKVWSADQLRFIYKDVLKYTLATGDASRLARFIIATWLAGEIYNIARDFITDKDESLLSTLRDPDGRNAKDISRSIANSLIDGGIVGLVWDLTYGITNWAFGPTIGSLKNITVGGIEAMNDPATLRDATKKFLLKDVPAAKQAQGILDKIDRTFFEENNLTEHYVKWRDRAYRFQQEKDRKQVGVVKQTISRSLLGFTKGIPGPRSLSLELIARQVLVGDIDDAAEYIKGIVRDTPPEDLKNLSQVFRQSARNRSPIGNMSNEDAIKFISSYSKENQLEIVALLKKWEKNYNAALKEAGQELIEEGYLEELKREIAK</sequence>
<reference evidence="2" key="1">
    <citation type="journal article" date="2015" name="Nature">
        <title>Complex archaea that bridge the gap between prokaryotes and eukaryotes.</title>
        <authorList>
            <person name="Spang A."/>
            <person name="Saw J.H."/>
            <person name="Jorgensen S.L."/>
            <person name="Zaremba-Niedzwiedzka K."/>
            <person name="Martijn J."/>
            <person name="Lind A.E."/>
            <person name="van Eijk R."/>
            <person name="Schleper C."/>
            <person name="Guy L."/>
            <person name="Ettema T.J."/>
        </authorList>
    </citation>
    <scope>NUCLEOTIDE SEQUENCE</scope>
</reference>
<evidence type="ECO:0008006" key="3">
    <source>
        <dbReference type="Google" id="ProtNLM"/>
    </source>
</evidence>
<evidence type="ECO:0000313" key="2">
    <source>
        <dbReference type="EMBL" id="KKN70116.1"/>
    </source>
</evidence>
<evidence type="ECO:0000256" key="1">
    <source>
        <dbReference type="SAM" id="MobiDB-lite"/>
    </source>
</evidence>
<comment type="caution">
    <text evidence="2">The sequence shown here is derived from an EMBL/GenBank/DDBJ whole genome shotgun (WGS) entry which is preliminary data.</text>
</comment>
<dbReference type="EMBL" id="LAZR01000411">
    <property type="protein sequence ID" value="KKN70116.1"/>
    <property type="molecule type" value="Genomic_DNA"/>
</dbReference>
<feature type="region of interest" description="Disordered" evidence="1">
    <location>
        <begin position="51"/>
        <end position="73"/>
    </location>
</feature>
<accession>A0A0F9V962</accession>
<feature type="region of interest" description="Disordered" evidence="1">
    <location>
        <begin position="504"/>
        <end position="525"/>
    </location>
</feature>
<protein>
    <recommendedName>
        <fullName evidence="3">Large polyvalent protein associated domain-containing protein</fullName>
    </recommendedName>
</protein>
<proteinExistence type="predicted"/>
<gene>
    <name evidence="2" type="ORF">LCGC14_0434410</name>
</gene>
<organism evidence="2">
    <name type="scientific">marine sediment metagenome</name>
    <dbReference type="NCBI Taxonomy" id="412755"/>
    <lineage>
        <taxon>unclassified sequences</taxon>
        <taxon>metagenomes</taxon>
        <taxon>ecological metagenomes</taxon>
    </lineage>
</organism>